<keyword evidence="6 11" id="KW-1133">Transmembrane helix</keyword>
<feature type="transmembrane region" description="Helical" evidence="11">
    <location>
        <begin position="154"/>
        <end position="178"/>
    </location>
</feature>
<accession>A0A4Q4T9Z8</accession>
<proteinExistence type="inferred from homology"/>
<dbReference type="InterPro" id="IPR000425">
    <property type="entry name" value="MIP"/>
</dbReference>
<comment type="similarity">
    <text evidence="2 9">Belongs to the MIP/aquaporin (TC 1.A.8) family.</text>
</comment>
<evidence type="ECO:0000256" key="6">
    <source>
        <dbReference type="ARBA" id="ARBA00022989"/>
    </source>
</evidence>
<evidence type="ECO:0000256" key="11">
    <source>
        <dbReference type="SAM" id="Phobius"/>
    </source>
</evidence>
<gene>
    <name evidence="12" type="ORF">DL764_005921</name>
</gene>
<evidence type="ECO:0000256" key="3">
    <source>
        <dbReference type="ARBA" id="ARBA00022448"/>
    </source>
</evidence>
<evidence type="ECO:0000256" key="1">
    <source>
        <dbReference type="ARBA" id="ARBA00004141"/>
    </source>
</evidence>
<dbReference type="InterPro" id="IPR023271">
    <property type="entry name" value="Aquaporin-like"/>
</dbReference>
<evidence type="ECO:0000313" key="12">
    <source>
        <dbReference type="EMBL" id="RYP02170.1"/>
    </source>
</evidence>
<dbReference type="Proteomes" id="UP000293360">
    <property type="component" value="Unassembled WGS sequence"/>
</dbReference>
<keyword evidence="5" id="KW-0677">Repeat</keyword>
<keyword evidence="3 9" id="KW-0813">Transport</keyword>
<keyword evidence="7 11" id="KW-0472">Membrane</keyword>
<evidence type="ECO:0000256" key="5">
    <source>
        <dbReference type="ARBA" id="ARBA00022737"/>
    </source>
</evidence>
<evidence type="ECO:0000256" key="7">
    <source>
        <dbReference type="ARBA" id="ARBA00023136"/>
    </source>
</evidence>
<dbReference type="PANTHER" id="PTHR19139:SF199">
    <property type="entry name" value="MIP17260P"/>
    <property type="match status" value="1"/>
</dbReference>
<protein>
    <recommendedName>
        <fullName evidence="14">Aquaporin</fullName>
    </recommendedName>
</protein>
<dbReference type="Pfam" id="PF00230">
    <property type="entry name" value="MIP"/>
    <property type="match status" value="1"/>
</dbReference>
<feature type="region of interest" description="Disordered" evidence="10">
    <location>
        <begin position="300"/>
        <end position="349"/>
    </location>
</feature>
<dbReference type="OrthoDB" id="3222at2759"/>
<dbReference type="Gene3D" id="1.20.1080.10">
    <property type="entry name" value="Glycerol uptake facilitator protein"/>
    <property type="match status" value="1"/>
</dbReference>
<keyword evidence="4 9" id="KW-0812">Transmembrane</keyword>
<dbReference type="GO" id="GO:0015250">
    <property type="term" value="F:water channel activity"/>
    <property type="evidence" value="ECO:0007669"/>
    <property type="project" value="TreeGrafter"/>
</dbReference>
<dbReference type="STRING" id="155417.A0A4Q4T9Z8"/>
<evidence type="ECO:0000256" key="8">
    <source>
        <dbReference type="ARBA" id="ARBA00034651"/>
    </source>
</evidence>
<dbReference type="EMBL" id="QJNU01000327">
    <property type="protein sequence ID" value="RYP02170.1"/>
    <property type="molecule type" value="Genomic_DNA"/>
</dbReference>
<feature type="transmembrane region" description="Helical" evidence="11">
    <location>
        <begin position="67"/>
        <end position="88"/>
    </location>
</feature>
<evidence type="ECO:0008006" key="14">
    <source>
        <dbReference type="Google" id="ProtNLM"/>
    </source>
</evidence>
<evidence type="ECO:0000256" key="10">
    <source>
        <dbReference type="SAM" id="MobiDB-lite"/>
    </source>
</evidence>
<dbReference type="PANTHER" id="PTHR19139">
    <property type="entry name" value="AQUAPORIN TRANSPORTER"/>
    <property type="match status" value="1"/>
</dbReference>
<feature type="transmembrane region" description="Helical" evidence="11">
    <location>
        <begin position="198"/>
        <end position="218"/>
    </location>
</feature>
<comment type="caution">
    <text evidence="12">The sequence shown here is derived from an EMBL/GenBank/DDBJ whole genome shotgun (WGS) entry which is preliminary data.</text>
</comment>
<feature type="transmembrane region" description="Helical" evidence="11">
    <location>
        <begin position="270"/>
        <end position="290"/>
    </location>
</feature>
<dbReference type="GO" id="GO:0005886">
    <property type="term" value="C:plasma membrane"/>
    <property type="evidence" value="ECO:0007669"/>
    <property type="project" value="TreeGrafter"/>
</dbReference>
<comment type="subcellular location">
    <subcellularLocation>
        <location evidence="1">Membrane</location>
        <topology evidence="1">Multi-pass membrane protein</topology>
    </subcellularLocation>
</comment>
<evidence type="ECO:0000313" key="13">
    <source>
        <dbReference type="Proteomes" id="UP000293360"/>
    </source>
</evidence>
<feature type="transmembrane region" description="Helical" evidence="11">
    <location>
        <begin position="225"/>
        <end position="245"/>
    </location>
</feature>
<evidence type="ECO:0000256" key="2">
    <source>
        <dbReference type="ARBA" id="ARBA00006175"/>
    </source>
</evidence>
<reference evidence="12 13" key="1">
    <citation type="submission" date="2018-06" db="EMBL/GenBank/DDBJ databases">
        <title>Complete Genomes of Monosporascus.</title>
        <authorList>
            <person name="Robinson A.J."/>
            <person name="Natvig D.O."/>
        </authorList>
    </citation>
    <scope>NUCLEOTIDE SEQUENCE [LARGE SCALE GENOMIC DNA]</scope>
    <source>
        <strain evidence="12 13">CBS 110550</strain>
    </source>
</reference>
<evidence type="ECO:0000256" key="9">
    <source>
        <dbReference type="RuleBase" id="RU000477"/>
    </source>
</evidence>
<dbReference type="PRINTS" id="PR00783">
    <property type="entry name" value="MINTRINSICP"/>
</dbReference>
<keyword evidence="13" id="KW-1185">Reference proteome</keyword>
<dbReference type="AlphaFoldDB" id="A0A4Q4T9Z8"/>
<organism evidence="12 13">
    <name type="scientific">Monosporascus ibericus</name>
    <dbReference type="NCBI Taxonomy" id="155417"/>
    <lineage>
        <taxon>Eukaryota</taxon>
        <taxon>Fungi</taxon>
        <taxon>Dikarya</taxon>
        <taxon>Ascomycota</taxon>
        <taxon>Pezizomycotina</taxon>
        <taxon>Sordariomycetes</taxon>
        <taxon>Xylariomycetidae</taxon>
        <taxon>Xylariales</taxon>
        <taxon>Xylariales incertae sedis</taxon>
        <taxon>Monosporascus</taxon>
    </lineage>
</organism>
<name>A0A4Q4T9Z8_9PEZI</name>
<comment type="catalytic activity">
    <reaction evidence="8">
        <text>H2O(in) = H2O(out)</text>
        <dbReference type="Rhea" id="RHEA:29667"/>
        <dbReference type="ChEBI" id="CHEBI:15377"/>
    </reaction>
</comment>
<feature type="transmembrane region" description="Helical" evidence="11">
    <location>
        <begin position="112"/>
        <end position="133"/>
    </location>
</feature>
<dbReference type="FunFam" id="1.20.1080.10:FF:000014">
    <property type="entry name" value="Aquaporin 1"/>
    <property type="match status" value="1"/>
</dbReference>
<dbReference type="InterPro" id="IPR034294">
    <property type="entry name" value="Aquaporin_transptr"/>
</dbReference>
<sequence>METQQVGTRIRFPWEKPNAPRTARRPGLGSRQTSLSQTLHASRARFLNFLPLPVKNRFVRERSSPRMLCANVLHEFAGTFMFLLFAFGGTNTVNSAPLEGRSGNLAANPSKLVFISLCFGMSLAVNAWTFFRISGGLFNPAVSIGMMVVGAITYVRGILIIIAQILGAIAASAIVYALQPDGFNVLTRLGGSTTVVQGLFMEMFLTMQLVFTIFMLAAEKHRGTFIAPIGIGLSLFIAELMGVYYTGGSLNPARSFGPCVVTGNFDGYHWIYWVGPILGALVASGFYVLIKTLEYETVNPEQDYDTPKGKTPLVNSRGGPDTSGEPRPHGAPEPEPYAGGPELEAGRSP</sequence>
<evidence type="ECO:0000256" key="4">
    <source>
        <dbReference type="ARBA" id="ARBA00022692"/>
    </source>
</evidence>
<dbReference type="SUPFAM" id="SSF81338">
    <property type="entry name" value="Aquaporin-like"/>
    <property type="match status" value="1"/>
</dbReference>